<dbReference type="EMBL" id="AMGO01000007">
    <property type="protein sequence ID" value="EKE45444.1"/>
    <property type="molecule type" value="Genomic_DNA"/>
</dbReference>
<dbReference type="Proteomes" id="UP000006765">
    <property type="component" value="Unassembled WGS sequence"/>
</dbReference>
<evidence type="ECO:0000256" key="2">
    <source>
        <dbReference type="ARBA" id="ARBA00005695"/>
    </source>
</evidence>
<name>K2HRU2_9RHOB</name>
<dbReference type="STRING" id="1231392.OCGS_0534"/>
<gene>
    <name evidence="4" type="ORF">OCGS_0534</name>
</gene>
<dbReference type="Pfam" id="PF00496">
    <property type="entry name" value="SBP_bac_5"/>
    <property type="match status" value="1"/>
</dbReference>
<dbReference type="PANTHER" id="PTHR30290">
    <property type="entry name" value="PERIPLASMIC BINDING COMPONENT OF ABC TRANSPORTER"/>
    <property type="match status" value="1"/>
</dbReference>
<dbReference type="Gene3D" id="3.40.190.10">
    <property type="entry name" value="Periplasmic binding protein-like II"/>
    <property type="match status" value="1"/>
</dbReference>
<dbReference type="eggNOG" id="COG0747">
    <property type="taxonomic scope" value="Bacteria"/>
</dbReference>
<dbReference type="OrthoDB" id="9803988at2"/>
<proteinExistence type="inferred from homology"/>
<dbReference type="GO" id="GO:0030288">
    <property type="term" value="C:outer membrane-bounded periplasmic space"/>
    <property type="evidence" value="ECO:0007669"/>
    <property type="project" value="UniProtKB-ARBA"/>
</dbReference>
<sequence>MIPDNPHPAIARHADEVARGELSRREFLARATSLGLTAAGAYGMLGLRAPAYAQDRQDGGTLRIQQQVMALKDPRLFDWPQMSNVTRGWLEYLAEYQRDGSITPMLLESWEVNEDATEYVLHLRPGITWTNGDPFTAEDVAFNIRRWCDKSVEGNSMVSRMATLIDEATGTAREGAIEVADDMTVILRPGMPDITIIAGFTDFPAAIVHQSFSGDPLASPIGTGPYLPEAYEVGQRAVLVRNADFDWWGTDVFGPATLDRIEFLDFGPDQSAIFAAADADEIDMIYESVGEFRELFDALGWEESESLTAATLVIRPNQAAEVNGMKPYADVRVRRALSMAVSNDVLLELGYSGNGVVAANFHVAPIHPAYADIGPAVFDPDAALALLEEAGMADFEHELISIDDEWRRNTADAMAAQLRDAGIKVKRTILPGSTFWNGWTGFPFSVTDWAHRPLGIQTLALAYRSGEPWNETAFSNARFDELVADALSIADVDARREVMAELEQLLRDEGVVTQPYWRSTFRHAKPGIVGAEQHPTFELHLYRLGLAA</sequence>
<comment type="caution">
    <text evidence="4">The sequence shown here is derived from an EMBL/GenBank/DDBJ whole genome shotgun (WGS) entry which is preliminary data.</text>
</comment>
<dbReference type="PIRSF" id="PIRSF002741">
    <property type="entry name" value="MppA"/>
    <property type="match status" value="1"/>
</dbReference>
<dbReference type="PROSITE" id="PS51318">
    <property type="entry name" value="TAT"/>
    <property type="match status" value="1"/>
</dbReference>
<dbReference type="GO" id="GO:0015833">
    <property type="term" value="P:peptide transport"/>
    <property type="evidence" value="ECO:0007669"/>
    <property type="project" value="TreeGrafter"/>
</dbReference>
<dbReference type="AlphaFoldDB" id="K2HRU2"/>
<feature type="domain" description="Solute-binding protein family 5" evidence="3">
    <location>
        <begin position="102"/>
        <end position="451"/>
    </location>
</feature>
<dbReference type="RefSeq" id="WP_007425687.1">
    <property type="nucleotide sequence ID" value="NZ_AMGO01000007.1"/>
</dbReference>
<dbReference type="InterPro" id="IPR039424">
    <property type="entry name" value="SBP_5"/>
</dbReference>
<dbReference type="Gene3D" id="3.10.105.10">
    <property type="entry name" value="Dipeptide-binding Protein, Domain 3"/>
    <property type="match status" value="1"/>
</dbReference>
<evidence type="ECO:0000259" key="3">
    <source>
        <dbReference type="Pfam" id="PF00496"/>
    </source>
</evidence>
<dbReference type="GO" id="GO:0043190">
    <property type="term" value="C:ATP-binding cassette (ABC) transporter complex"/>
    <property type="evidence" value="ECO:0007669"/>
    <property type="project" value="InterPro"/>
</dbReference>
<dbReference type="InterPro" id="IPR030678">
    <property type="entry name" value="Peptide/Ni-bd"/>
</dbReference>
<evidence type="ECO:0000313" key="4">
    <source>
        <dbReference type="EMBL" id="EKE45444.1"/>
    </source>
</evidence>
<comment type="similarity">
    <text evidence="2">Belongs to the bacterial solute-binding protein 5 family.</text>
</comment>
<protein>
    <submittedName>
        <fullName evidence="4">Oligopeptide/dipeptide ABC transporter, periplasmic substrate-binding protein</fullName>
    </submittedName>
</protein>
<reference evidence="4 5" key="1">
    <citation type="journal article" date="2012" name="J. Bacteriol.">
        <title>Draft Genome Sequence of Oceaniovalibus guishaninsula JLT2003T.</title>
        <authorList>
            <person name="Tang K."/>
            <person name="Liu K."/>
            <person name="Jiao N."/>
        </authorList>
    </citation>
    <scope>NUCLEOTIDE SEQUENCE [LARGE SCALE GENOMIC DNA]</scope>
    <source>
        <strain evidence="4 5">JLT2003</strain>
    </source>
</reference>
<dbReference type="PATRIC" id="fig|1231392.3.peg.537"/>
<comment type="subcellular location">
    <subcellularLocation>
        <location evidence="1">Periplasm</location>
    </subcellularLocation>
</comment>
<dbReference type="CDD" id="cd08503">
    <property type="entry name" value="PBP2_NikA_DppA_OppA_like_17"/>
    <property type="match status" value="1"/>
</dbReference>
<dbReference type="GO" id="GO:1904680">
    <property type="term" value="F:peptide transmembrane transporter activity"/>
    <property type="evidence" value="ECO:0007669"/>
    <property type="project" value="TreeGrafter"/>
</dbReference>
<dbReference type="PANTHER" id="PTHR30290:SF65">
    <property type="entry name" value="MONOACYL PHOSPHATIDYLINOSITOL TETRAMANNOSIDE-BINDING PROTEIN LPQW-RELATED"/>
    <property type="match status" value="1"/>
</dbReference>
<organism evidence="4 5">
    <name type="scientific">Oceaniovalibus guishaninsula JLT2003</name>
    <dbReference type="NCBI Taxonomy" id="1231392"/>
    <lineage>
        <taxon>Bacteria</taxon>
        <taxon>Pseudomonadati</taxon>
        <taxon>Pseudomonadota</taxon>
        <taxon>Alphaproteobacteria</taxon>
        <taxon>Rhodobacterales</taxon>
        <taxon>Roseobacteraceae</taxon>
        <taxon>Oceaniovalibus</taxon>
    </lineage>
</organism>
<dbReference type="InterPro" id="IPR006311">
    <property type="entry name" value="TAT_signal"/>
</dbReference>
<dbReference type="InterPro" id="IPR000914">
    <property type="entry name" value="SBP_5_dom"/>
</dbReference>
<evidence type="ECO:0000256" key="1">
    <source>
        <dbReference type="ARBA" id="ARBA00004418"/>
    </source>
</evidence>
<accession>K2HRU2</accession>
<keyword evidence="5" id="KW-1185">Reference proteome</keyword>
<dbReference type="SUPFAM" id="SSF53850">
    <property type="entry name" value="Periplasmic binding protein-like II"/>
    <property type="match status" value="1"/>
</dbReference>
<evidence type="ECO:0000313" key="5">
    <source>
        <dbReference type="Proteomes" id="UP000006765"/>
    </source>
</evidence>